<evidence type="ECO:0000256" key="8">
    <source>
        <dbReference type="ARBA" id="ARBA00023012"/>
    </source>
</evidence>
<dbReference type="RefSeq" id="WP_014260134.1">
    <property type="nucleotide sequence ID" value="NC_016629.1"/>
</dbReference>
<dbReference type="Pfam" id="PF00512">
    <property type="entry name" value="HisKA"/>
    <property type="match status" value="1"/>
</dbReference>
<dbReference type="CDD" id="cd00075">
    <property type="entry name" value="HATPase"/>
    <property type="match status" value="1"/>
</dbReference>
<proteinExistence type="predicted"/>
<protein>
    <recommendedName>
        <fullName evidence="2">histidine kinase</fullName>
        <ecNumber evidence="2">2.7.13.3</ecNumber>
    </recommendedName>
</protein>
<evidence type="ECO:0000256" key="9">
    <source>
        <dbReference type="SAM" id="Phobius"/>
    </source>
</evidence>
<dbReference type="eggNOG" id="COG4191">
    <property type="taxonomic scope" value="Bacteria"/>
</dbReference>
<reference evidence="11 12" key="1">
    <citation type="journal article" date="2011" name="J. Bacteriol.">
        <title>Genome sequence of the mercury-methylating and pleomorphic Desulfovibrio africanus Strain Walvis Bay.</title>
        <authorList>
            <person name="Brown S.D."/>
            <person name="Wall J.D."/>
            <person name="Kucken A.M."/>
            <person name="Gilmour C.C."/>
            <person name="Podar M."/>
            <person name="Brandt C.C."/>
            <person name="Teshima H."/>
            <person name="Detter J.C."/>
            <person name="Han C.S."/>
            <person name="Land M.L."/>
            <person name="Lucas S."/>
            <person name="Han J."/>
            <person name="Pennacchio L."/>
            <person name="Nolan M."/>
            <person name="Pitluck S."/>
            <person name="Woyke T."/>
            <person name="Goodwin L."/>
            <person name="Palumbo A.V."/>
            <person name="Elias D.A."/>
        </authorList>
    </citation>
    <scope>NUCLEOTIDE SEQUENCE [LARGE SCALE GENOMIC DNA]</scope>
    <source>
        <strain evidence="11 12">Walvis Bay</strain>
    </source>
</reference>
<dbReference type="SMART" id="SM00388">
    <property type="entry name" value="HisKA"/>
    <property type="match status" value="1"/>
</dbReference>
<keyword evidence="6 11" id="KW-0418">Kinase</keyword>
<comment type="catalytic activity">
    <reaction evidence="1">
        <text>ATP + protein L-histidine = ADP + protein N-phospho-L-histidine.</text>
        <dbReference type="EC" id="2.7.13.3"/>
    </reaction>
</comment>
<evidence type="ECO:0000259" key="10">
    <source>
        <dbReference type="PROSITE" id="PS50109"/>
    </source>
</evidence>
<dbReference type="PROSITE" id="PS50109">
    <property type="entry name" value="HIS_KIN"/>
    <property type="match status" value="1"/>
</dbReference>
<keyword evidence="9" id="KW-0812">Transmembrane</keyword>
<keyword evidence="9" id="KW-1133">Transmembrane helix</keyword>
<dbReference type="InterPro" id="IPR005467">
    <property type="entry name" value="His_kinase_dom"/>
</dbReference>
<gene>
    <name evidence="11" type="ORF">Desaf_2060</name>
</gene>
<evidence type="ECO:0000313" key="12">
    <source>
        <dbReference type="Proteomes" id="UP000007844"/>
    </source>
</evidence>
<sequence>MGIFDSLKPSFWDKKPGKGLGENLFNYRRMWQLAMLITSVVTLGPLLTLAVIDYRLSEKASESETMLRVTRLVSNTKRVVSAFLEEREAAVWFVTRDNTYEELADPARLDQILESLKVSFGGFVDLGVLDASGKQVAYVGPHALVGRDYSQQTSFKEVLSKGRYVSDVFRGFRDDPHLVVTVRRDLPDGGFFVLRATLDTARFMSLTTGLELAAHGEAFLINREGVLQTPSTLYGAVLTKAPFEVPQYQEHTTVIPGEAVGAPDMVVGYAYIPDSPFILVISKSRSELMSAWYETRLDMMGFLVGSIWVMLLTILGVSTYLVSKIHEADRKRVAALHHVEHADKMASIGRLAAGVAHEINNPLAIINEKAGLIKDLFTYRQEYQSDPRLMKHMDSIIASVQRCGTITKRLLSFARHLDVCLQPVGVRKVVEEVLGFLHKEAEYRSIEVKLQGGENLPDVVSDRGQLQQIFLNLINNAFQAMSDGGHLAIAISPEPNGGLSVAVSDDGCGISETDQKRIFEPFYTTKASKGGTGLGLSITYSLVQELGGRVDLVSEVGHGTTFTVRLPAEAPPKQKGECDAGSARG</sequence>
<dbReference type="CDD" id="cd00082">
    <property type="entry name" value="HisKA"/>
    <property type="match status" value="1"/>
</dbReference>
<keyword evidence="7" id="KW-0067">ATP-binding</keyword>
<dbReference type="SUPFAM" id="SSF55874">
    <property type="entry name" value="ATPase domain of HSP90 chaperone/DNA topoisomerase II/histidine kinase"/>
    <property type="match status" value="1"/>
</dbReference>
<dbReference type="InterPro" id="IPR003594">
    <property type="entry name" value="HATPase_dom"/>
</dbReference>
<keyword evidence="3" id="KW-0597">Phosphoprotein</keyword>
<dbReference type="InterPro" id="IPR036097">
    <property type="entry name" value="HisK_dim/P_sf"/>
</dbReference>
<organism evidence="11 12">
    <name type="scientific">Desulfocurvibacter africanus subsp. africanus str. Walvis Bay</name>
    <dbReference type="NCBI Taxonomy" id="690850"/>
    <lineage>
        <taxon>Bacteria</taxon>
        <taxon>Pseudomonadati</taxon>
        <taxon>Thermodesulfobacteriota</taxon>
        <taxon>Desulfovibrionia</taxon>
        <taxon>Desulfovibrionales</taxon>
        <taxon>Desulfovibrionaceae</taxon>
        <taxon>Desulfocurvibacter</taxon>
    </lineage>
</organism>
<evidence type="ECO:0000256" key="3">
    <source>
        <dbReference type="ARBA" id="ARBA00022553"/>
    </source>
</evidence>
<dbReference type="SMART" id="SM00387">
    <property type="entry name" value="HATPase_c"/>
    <property type="match status" value="1"/>
</dbReference>
<evidence type="ECO:0000256" key="2">
    <source>
        <dbReference type="ARBA" id="ARBA00012438"/>
    </source>
</evidence>
<feature type="domain" description="Histidine kinase" evidence="10">
    <location>
        <begin position="354"/>
        <end position="570"/>
    </location>
</feature>
<dbReference type="Gene3D" id="3.30.450.20">
    <property type="entry name" value="PAS domain"/>
    <property type="match status" value="1"/>
</dbReference>
<feature type="transmembrane region" description="Helical" evidence="9">
    <location>
        <begin position="30"/>
        <end position="52"/>
    </location>
</feature>
<evidence type="ECO:0000256" key="4">
    <source>
        <dbReference type="ARBA" id="ARBA00022679"/>
    </source>
</evidence>
<dbReference type="Proteomes" id="UP000007844">
    <property type="component" value="Chromosome"/>
</dbReference>
<dbReference type="InterPro" id="IPR004358">
    <property type="entry name" value="Sig_transdc_His_kin-like_C"/>
</dbReference>
<dbReference type="InterPro" id="IPR036890">
    <property type="entry name" value="HATPase_C_sf"/>
</dbReference>
<keyword evidence="9" id="KW-0472">Membrane</keyword>
<keyword evidence="8" id="KW-0902">Two-component regulatory system</keyword>
<dbReference type="HOGENOM" id="CLU_023166_1_0_7"/>
<dbReference type="PANTHER" id="PTHR43065:SF46">
    <property type="entry name" value="C4-DICARBOXYLATE TRANSPORT SENSOR PROTEIN DCTB"/>
    <property type="match status" value="1"/>
</dbReference>
<dbReference type="KEGG" id="daf:Desaf_2060"/>
<keyword evidence="12" id="KW-1185">Reference proteome</keyword>
<evidence type="ECO:0000256" key="7">
    <source>
        <dbReference type="ARBA" id="ARBA00022840"/>
    </source>
</evidence>
<keyword evidence="5" id="KW-0547">Nucleotide-binding</keyword>
<dbReference type="GO" id="GO:0000155">
    <property type="term" value="F:phosphorelay sensor kinase activity"/>
    <property type="evidence" value="ECO:0007669"/>
    <property type="project" value="InterPro"/>
</dbReference>
<evidence type="ECO:0000256" key="6">
    <source>
        <dbReference type="ARBA" id="ARBA00022777"/>
    </source>
</evidence>
<dbReference type="PRINTS" id="PR00344">
    <property type="entry name" value="BCTRLSENSOR"/>
</dbReference>
<evidence type="ECO:0000313" key="11">
    <source>
        <dbReference type="EMBL" id="EGJ50389.1"/>
    </source>
</evidence>
<dbReference type="InterPro" id="IPR003661">
    <property type="entry name" value="HisK_dim/P_dom"/>
</dbReference>
<dbReference type="Gene3D" id="3.30.565.10">
    <property type="entry name" value="Histidine kinase-like ATPase, C-terminal domain"/>
    <property type="match status" value="1"/>
</dbReference>
<dbReference type="PANTHER" id="PTHR43065">
    <property type="entry name" value="SENSOR HISTIDINE KINASE"/>
    <property type="match status" value="1"/>
</dbReference>
<dbReference type="GO" id="GO:0005524">
    <property type="term" value="F:ATP binding"/>
    <property type="evidence" value="ECO:0007669"/>
    <property type="project" value="UniProtKB-KW"/>
</dbReference>
<dbReference type="AlphaFoldDB" id="F3Z3L7"/>
<keyword evidence="4" id="KW-0808">Transferase</keyword>
<dbReference type="EMBL" id="CP003221">
    <property type="protein sequence ID" value="EGJ50389.1"/>
    <property type="molecule type" value="Genomic_DNA"/>
</dbReference>
<evidence type="ECO:0000256" key="5">
    <source>
        <dbReference type="ARBA" id="ARBA00022741"/>
    </source>
</evidence>
<feature type="transmembrane region" description="Helical" evidence="9">
    <location>
        <begin position="299"/>
        <end position="322"/>
    </location>
</feature>
<dbReference type="CDD" id="cd12914">
    <property type="entry name" value="PDC1_DGC_like"/>
    <property type="match status" value="1"/>
</dbReference>
<dbReference type="SUPFAM" id="SSF47384">
    <property type="entry name" value="Homodimeric domain of signal transducing histidine kinase"/>
    <property type="match status" value="1"/>
</dbReference>
<dbReference type="EC" id="2.7.13.3" evidence="2"/>
<dbReference type="Pfam" id="PF02518">
    <property type="entry name" value="HATPase_c"/>
    <property type="match status" value="1"/>
</dbReference>
<name>F3Z3L7_DESAF</name>
<evidence type="ECO:0000256" key="1">
    <source>
        <dbReference type="ARBA" id="ARBA00000085"/>
    </source>
</evidence>
<dbReference type="STRING" id="690850.Desaf_2060"/>
<dbReference type="Gene3D" id="1.10.287.130">
    <property type="match status" value="1"/>
</dbReference>
<accession>F3Z3L7</accession>